<dbReference type="InParanoid" id="A0A1S0TRV6"/>
<accession>A0A1S0TRV6</accession>
<gene>
    <name evidence="1" type="ORF">LOAG_10216</name>
</gene>
<proteinExistence type="predicted"/>
<organism evidence="1">
    <name type="scientific">Loa loa</name>
    <name type="common">Eye worm</name>
    <name type="synonym">Filaria loa</name>
    <dbReference type="NCBI Taxonomy" id="7209"/>
    <lineage>
        <taxon>Eukaryota</taxon>
        <taxon>Metazoa</taxon>
        <taxon>Ecdysozoa</taxon>
        <taxon>Nematoda</taxon>
        <taxon>Chromadorea</taxon>
        <taxon>Rhabditida</taxon>
        <taxon>Spirurina</taxon>
        <taxon>Spiruromorpha</taxon>
        <taxon>Filarioidea</taxon>
        <taxon>Onchocercidae</taxon>
        <taxon>Loa</taxon>
    </lineage>
</organism>
<dbReference type="EMBL" id="JH712311">
    <property type="protein sequence ID" value="EFO18279.1"/>
    <property type="molecule type" value="Genomic_DNA"/>
</dbReference>
<dbReference type="GeneID" id="9947659"/>
<dbReference type="RefSeq" id="XP_003145791.1">
    <property type="nucleotide sequence ID" value="XM_003145743.1"/>
</dbReference>
<dbReference type="CTD" id="9947659"/>
<sequence>MSLVFCVTYGIAMFRYNALTECGKRQTSDAMLRKLELNGLDWTVGGVRVIAWGSNVMVSYVHLQLNVSSCGTFCGRRKLIQMYLCAMRQLF</sequence>
<protein>
    <submittedName>
        <fullName evidence="1">Uncharacterized protein</fullName>
    </submittedName>
</protein>
<dbReference type="AlphaFoldDB" id="A0A1S0TRV6"/>
<name>A0A1S0TRV6_LOALO</name>
<dbReference type="KEGG" id="loa:LOAG_10216"/>
<evidence type="ECO:0000313" key="1">
    <source>
        <dbReference type="EMBL" id="EFO18279.1"/>
    </source>
</evidence>
<reference evidence="1" key="1">
    <citation type="submission" date="2012-04" db="EMBL/GenBank/DDBJ databases">
        <title>The Genome Sequence of Loa loa.</title>
        <authorList>
            <consortium name="The Broad Institute Genome Sequencing Platform"/>
            <consortium name="Broad Institute Genome Sequencing Center for Infectious Disease"/>
            <person name="Nutman T.B."/>
            <person name="Fink D.L."/>
            <person name="Russ C."/>
            <person name="Young S."/>
            <person name="Zeng Q."/>
            <person name="Gargeya S."/>
            <person name="Alvarado L."/>
            <person name="Berlin A."/>
            <person name="Chapman S.B."/>
            <person name="Chen Z."/>
            <person name="Freedman E."/>
            <person name="Gellesch M."/>
            <person name="Goldberg J."/>
            <person name="Griggs A."/>
            <person name="Gujja S."/>
            <person name="Heilman E.R."/>
            <person name="Heiman D."/>
            <person name="Howarth C."/>
            <person name="Mehta T."/>
            <person name="Neiman D."/>
            <person name="Pearson M."/>
            <person name="Roberts A."/>
            <person name="Saif S."/>
            <person name="Shea T."/>
            <person name="Shenoy N."/>
            <person name="Sisk P."/>
            <person name="Stolte C."/>
            <person name="Sykes S."/>
            <person name="White J."/>
            <person name="Yandava C."/>
            <person name="Haas B."/>
            <person name="Henn M.R."/>
            <person name="Nusbaum C."/>
            <person name="Birren B."/>
        </authorList>
    </citation>
    <scope>NUCLEOTIDE SEQUENCE [LARGE SCALE GENOMIC DNA]</scope>
</reference>